<dbReference type="Pfam" id="PF00534">
    <property type="entry name" value="Glycos_transf_1"/>
    <property type="match status" value="1"/>
</dbReference>
<evidence type="ECO:0000313" key="3">
    <source>
        <dbReference type="EMBL" id="QXM06690.1"/>
    </source>
</evidence>
<dbReference type="InterPro" id="IPR001296">
    <property type="entry name" value="Glyco_trans_1"/>
</dbReference>
<organism evidence="3 4">
    <name type="scientific">Crassaminicella indica</name>
    <dbReference type="NCBI Taxonomy" id="2855394"/>
    <lineage>
        <taxon>Bacteria</taxon>
        <taxon>Bacillati</taxon>
        <taxon>Bacillota</taxon>
        <taxon>Clostridia</taxon>
        <taxon>Eubacteriales</taxon>
        <taxon>Clostridiaceae</taxon>
        <taxon>Crassaminicella</taxon>
    </lineage>
</organism>
<proteinExistence type="predicted"/>
<dbReference type="Pfam" id="PF13477">
    <property type="entry name" value="Glyco_trans_4_2"/>
    <property type="match status" value="1"/>
</dbReference>
<gene>
    <name evidence="3" type="ORF">KVH43_02925</name>
</gene>
<dbReference type="RefSeq" id="WP_218283386.1">
    <property type="nucleotide sequence ID" value="NZ_CP078093.1"/>
</dbReference>
<sequence length="378" mass="43539">MKPKILEVSAIDLTIYKFILPLMRELKKNGFDVSCAAAYMGAADKIEAEGFKVYHIDIERKIAPISNIKTIIQLYKIIKKEKIDIIHVHTPIAAVLGRIAAKLAGVKHVIYTVHGFYMSNKFFYHIEKFMAKYFTDYIFTVNNEDLTFALENHFISSKKIMNINSVGIDTDKFDPQKIDIKVIKEIRKSFQIKAADKVIGFVGRVVKEKGVLDLINAFIYLNKQKENIKLLIVGSWNLGERDNSTKFEIDQLIEKYNLKDKVIFTGHREDIKEFLSIMDIFVLPSYREGMPVSLLEAMSMERCVVATDIRGCRDEVDEATGILYKAGDVEKLASILNDLLNSEIKRREFGKNARKRVQKLFEQQQVIEKQIKLFKKLL</sequence>
<accession>A0ABX8RCB8</accession>
<dbReference type="Proteomes" id="UP000886818">
    <property type="component" value="Chromosome"/>
</dbReference>
<dbReference type="PANTHER" id="PTHR12526">
    <property type="entry name" value="GLYCOSYLTRANSFERASE"/>
    <property type="match status" value="1"/>
</dbReference>
<dbReference type="CDD" id="cd03808">
    <property type="entry name" value="GT4_CapM-like"/>
    <property type="match status" value="1"/>
</dbReference>
<protein>
    <submittedName>
        <fullName evidence="3">Glycosyltransferase family 4 protein</fullName>
    </submittedName>
</protein>
<evidence type="ECO:0000259" key="2">
    <source>
        <dbReference type="Pfam" id="PF13477"/>
    </source>
</evidence>
<keyword evidence="4" id="KW-1185">Reference proteome</keyword>
<reference evidence="3" key="1">
    <citation type="submission" date="2021-07" db="EMBL/GenBank/DDBJ databases">
        <title>Complete genome sequence of Crassaminicella sp. 143-21, isolated from a deep-sea hydrothermal vent.</title>
        <authorList>
            <person name="Li X."/>
        </authorList>
    </citation>
    <scope>NUCLEOTIDE SEQUENCE</scope>
    <source>
        <strain evidence="3">143-21</strain>
    </source>
</reference>
<evidence type="ECO:0000313" key="4">
    <source>
        <dbReference type="Proteomes" id="UP000886818"/>
    </source>
</evidence>
<dbReference type="PANTHER" id="PTHR12526:SF638">
    <property type="entry name" value="SPORE COAT PROTEIN SA"/>
    <property type="match status" value="1"/>
</dbReference>
<dbReference type="EMBL" id="CP078093">
    <property type="protein sequence ID" value="QXM06690.1"/>
    <property type="molecule type" value="Genomic_DNA"/>
</dbReference>
<feature type="domain" description="Glycosyl transferase family 1" evidence="1">
    <location>
        <begin position="183"/>
        <end position="356"/>
    </location>
</feature>
<dbReference type="InterPro" id="IPR028098">
    <property type="entry name" value="Glyco_trans_4-like_N"/>
</dbReference>
<evidence type="ECO:0000259" key="1">
    <source>
        <dbReference type="Pfam" id="PF00534"/>
    </source>
</evidence>
<feature type="domain" description="Glycosyltransferase subfamily 4-like N-terminal" evidence="2">
    <location>
        <begin position="18"/>
        <end position="139"/>
    </location>
</feature>
<name>A0ABX8RCB8_9CLOT</name>